<keyword evidence="2" id="KW-0813">Transport</keyword>
<dbReference type="GO" id="GO:0005524">
    <property type="term" value="F:ATP binding"/>
    <property type="evidence" value="ECO:0007669"/>
    <property type="project" value="UniProtKB-KW"/>
</dbReference>
<dbReference type="GO" id="GO:0006826">
    <property type="term" value="P:iron ion transport"/>
    <property type="evidence" value="ECO:0007669"/>
    <property type="project" value="UniProtKB-KW"/>
</dbReference>
<evidence type="ECO:0000256" key="3">
    <source>
        <dbReference type="ARBA" id="ARBA00022475"/>
    </source>
</evidence>
<keyword evidence="3" id="KW-1003">Cell membrane</keyword>
<dbReference type="EMBL" id="VLKH01000004">
    <property type="protein sequence ID" value="TWH80656.1"/>
    <property type="molecule type" value="Genomic_DNA"/>
</dbReference>
<dbReference type="RefSeq" id="WP_145082681.1">
    <property type="nucleotide sequence ID" value="NZ_VLKH01000004.1"/>
</dbReference>
<dbReference type="GO" id="GO:0005886">
    <property type="term" value="C:plasma membrane"/>
    <property type="evidence" value="ECO:0007669"/>
    <property type="project" value="UniProtKB-SubCell"/>
</dbReference>
<dbReference type="GO" id="GO:0016887">
    <property type="term" value="F:ATP hydrolysis activity"/>
    <property type="evidence" value="ECO:0007669"/>
    <property type="project" value="InterPro"/>
</dbReference>
<keyword evidence="6 11" id="KW-0067">ATP-binding</keyword>
<dbReference type="PANTHER" id="PTHR42771:SF2">
    <property type="entry name" value="IRON(3+)-HYDROXAMATE IMPORT ATP-BINDING PROTEIN FHUC"/>
    <property type="match status" value="1"/>
</dbReference>
<organism evidence="11 12">
    <name type="scientific">Sedimentibacter saalensis</name>
    <dbReference type="NCBI Taxonomy" id="130788"/>
    <lineage>
        <taxon>Bacteria</taxon>
        <taxon>Bacillati</taxon>
        <taxon>Bacillota</taxon>
        <taxon>Tissierellia</taxon>
        <taxon>Sedimentibacter</taxon>
    </lineage>
</organism>
<dbReference type="SMART" id="SM00382">
    <property type="entry name" value="AAA"/>
    <property type="match status" value="1"/>
</dbReference>
<dbReference type="InterPro" id="IPR051535">
    <property type="entry name" value="Siderophore_ABC-ATPase"/>
</dbReference>
<evidence type="ECO:0000256" key="9">
    <source>
        <dbReference type="ARBA" id="ARBA00023136"/>
    </source>
</evidence>
<protein>
    <submittedName>
        <fullName evidence="11">Iron complex transport system ATP-binding protein</fullName>
    </submittedName>
</protein>
<gene>
    <name evidence="11" type="ORF">LY60_01918</name>
</gene>
<keyword evidence="4" id="KW-0410">Iron transport</keyword>
<dbReference type="Pfam" id="PF00005">
    <property type="entry name" value="ABC_tran"/>
    <property type="match status" value="1"/>
</dbReference>
<keyword evidence="12" id="KW-1185">Reference proteome</keyword>
<evidence type="ECO:0000256" key="8">
    <source>
        <dbReference type="ARBA" id="ARBA00023065"/>
    </source>
</evidence>
<dbReference type="OrthoDB" id="9787851at2"/>
<evidence type="ECO:0000256" key="5">
    <source>
        <dbReference type="ARBA" id="ARBA00022741"/>
    </source>
</evidence>
<keyword evidence="8" id="KW-0406">Ion transport</keyword>
<feature type="domain" description="ABC transporter" evidence="10">
    <location>
        <begin position="2"/>
        <end position="240"/>
    </location>
</feature>
<evidence type="ECO:0000313" key="11">
    <source>
        <dbReference type="EMBL" id="TWH80656.1"/>
    </source>
</evidence>
<reference evidence="11 12" key="1">
    <citation type="submission" date="2019-07" db="EMBL/GenBank/DDBJ databases">
        <title>Genomic Encyclopedia of Type Strains, Phase I: the one thousand microbial genomes (KMG-I) project.</title>
        <authorList>
            <person name="Kyrpides N."/>
        </authorList>
    </citation>
    <scope>NUCLEOTIDE SEQUENCE [LARGE SCALE GENOMIC DNA]</scope>
    <source>
        <strain evidence="11 12">DSM 13558</strain>
    </source>
</reference>
<dbReference type="Gene3D" id="3.40.50.300">
    <property type="entry name" value="P-loop containing nucleotide triphosphate hydrolases"/>
    <property type="match status" value="1"/>
</dbReference>
<dbReference type="PANTHER" id="PTHR42771">
    <property type="entry name" value="IRON(3+)-HYDROXAMATE IMPORT ATP-BINDING PROTEIN FHUC"/>
    <property type="match status" value="1"/>
</dbReference>
<evidence type="ECO:0000256" key="1">
    <source>
        <dbReference type="ARBA" id="ARBA00004202"/>
    </source>
</evidence>
<dbReference type="InterPro" id="IPR003593">
    <property type="entry name" value="AAA+_ATPase"/>
</dbReference>
<evidence type="ECO:0000256" key="2">
    <source>
        <dbReference type="ARBA" id="ARBA00022448"/>
    </source>
</evidence>
<dbReference type="SUPFAM" id="SSF52540">
    <property type="entry name" value="P-loop containing nucleoside triphosphate hydrolases"/>
    <property type="match status" value="1"/>
</dbReference>
<keyword evidence="5" id="KW-0547">Nucleotide-binding</keyword>
<keyword evidence="7" id="KW-0408">Iron</keyword>
<keyword evidence="9" id="KW-0472">Membrane</keyword>
<proteinExistence type="predicted"/>
<dbReference type="Proteomes" id="UP000315343">
    <property type="component" value="Unassembled WGS sequence"/>
</dbReference>
<comment type="caution">
    <text evidence="11">The sequence shown here is derived from an EMBL/GenBank/DDBJ whole genome shotgun (WGS) entry which is preliminary data.</text>
</comment>
<accession>A0A562JBM5</accession>
<evidence type="ECO:0000256" key="7">
    <source>
        <dbReference type="ARBA" id="ARBA00023004"/>
    </source>
</evidence>
<dbReference type="InterPro" id="IPR027417">
    <property type="entry name" value="P-loop_NTPase"/>
</dbReference>
<name>A0A562JBM5_9FIRM</name>
<evidence type="ECO:0000259" key="10">
    <source>
        <dbReference type="PROSITE" id="PS50893"/>
    </source>
</evidence>
<dbReference type="CDD" id="cd03214">
    <property type="entry name" value="ABC_Iron-Siderophores_B12_Hemin"/>
    <property type="match status" value="1"/>
</dbReference>
<dbReference type="AlphaFoldDB" id="A0A562JBM5"/>
<dbReference type="PROSITE" id="PS50893">
    <property type="entry name" value="ABC_TRANSPORTER_2"/>
    <property type="match status" value="1"/>
</dbReference>
<dbReference type="InterPro" id="IPR003439">
    <property type="entry name" value="ABC_transporter-like_ATP-bd"/>
</dbReference>
<evidence type="ECO:0000256" key="6">
    <source>
        <dbReference type="ARBA" id="ARBA00022840"/>
    </source>
</evidence>
<dbReference type="FunFam" id="3.40.50.300:FF:000134">
    <property type="entry name" value="Iron-enterobactin ABC transporter ATP-binding protein"/>
    <property type="match status" value="1"/>
</dbReference>
<evidence type="ECO:0000256" key="4">
    <source>
        <dbReference type="ARBA" id="ARBA00022496"/>
    </source>
</evidence>
<comment type="subcellular location">
    <subcellularLocation>
        <location evidence="1">Cell membrane</location>
        <topology evidence="1">Peripheral membrane protein</topology>
    </subcellularLocation>
</comment>
<evidence type="ECO:0000313" key="12">
    <source>
        <dbReference type="Proteomes" id="UP000315343"/>
    </source>
</evidence>
<sequence>MISLKNVTAGYSGREIIKNIDVSFDKGTITTIIGKNGCGKTTLLKTSSNLLKIMSGKILLNVNGKNLDLSNMKNQDIARHISFLPQNKEVPNITVYSLVMHGRFPYLNFSRIPQKNDKKIVEESIELMGLEQFKNCNLKELSGGQRQKSFIAMVLAQNTDIVFLDEPTTYLDINHQLEIIETVKNLKKLGKTVVMVLHDLNLAFSCSDKICLMDNGHIAVNDVPEKVIKTGKINQIFNIRCMEASLENYSSKHYIFTLP</sequence>